<gene>
    <name evidence="2" type="ORF">F2Q68_00011157</name>
</gene>
<sequence>MAIGLSRPVPNRSGFIFKRLTLSATASFKNKLHTNTISAEFQENEVYAIDIVAISGDGKVSTQMFDLNSKDHLFMNRNSKDEKEDEGEKKTIP</sequence>
<accession>A0A8S9KTZ7</accession>
<dbReference type="Gene3D" id="3.90.230.10">
    <property type="entry name" value="Creatinase/methionine aminopeptidase superfamily"/>
    <property type="match status" value="1"/>
</dbReference>
<reference evidence="2" key="1">
    <citation type="submission" date="2019-12" db="EMBL/GenBank/DDBJ databases">
        <title>Genome sequencing and annotation of Brassica cretica.</title>
        <authorList>
            <person name="Studholme D.J."/>
            <person name="Sarris P.F."/>
        </authorList>
    </citation>
    <scope>NUCLEOTIDE SEQUENCE</scope>
    <source>
        <strain evidence="2">PFS-001/15</strain>
        <tissue evidence="2">Leaf</tissue>
    </source>
</reference>
<dbReference type="InterPro" id="IPR036005">
    <property type="entry name" value="Creatinase/aminopeptidase-like"/>
</dbReference>
<feature type="region of interest" description="Disordered" evidence="1">
    <location>
        <begin position="73"/>
        <end position="93"/>
    </location>
</feature>
<proteinExistence type="predicted"/>
<name>A0A8S9KTZ7_BRACR</name>
<evidence type="ECO:0000313" key="2">
    <source>
        <dbReference type="EMBL" id="KAF2598484.1"/>
    </source>
</evidence>
<dbReference type="AlphaFoldDB" id="A0A8S9KTZ7"/>
<dbReference type="EMBL" id="QGKW02000717">
    <property type="protein sequence ID" value="KAF2598484.1"/>
    <property type="molecule type" value="Genomic_DNA"/>
</dbReference>
<comment type="caution">
    <text evidence="2">The sequence shown here is derived from an EMBL/GenBank/DDBJ whole genome shotgun (WGS) entry which is preliminary data.</text>
</comment>
<evidence type="ECO:0000313" key="3">
    <source>
        <dbReference type="Proteomes" id="UP000712281"/>
    </source>
</evidence>
<protein>
    <submittedName>
        <fullName evidence="2">Uncharacterized protein</fullName>
    </submittedName>
</protein>
<evidence type="ECO:0000256" key="1">
    <source>
        <dbReference type="SAM" id="MobiDB-lite"/>
    </source>
</evidence>
<organism evidence="2 3">
    <name type="scientific">Brassica cretica</name>
    <name type="common">Mustard</name>
    <dbReference type="NCBI Taxonomy" id="69181"/>
    <lineage>
        <taxon>Eukaryota</taxon>
        <taxon>Viridiplantae</taxon>
        <taxon>Streptophyta</taxon>
        <taxon>Embryophyta</taxon>
        <taxon>Tracheophyta</taxon>
        <taxon>Spermatophyta</taxon>
        <taxon>Magnoliopsida</taxon>
        <taxon>eudicotyledons</taxon>
        <taxon>Gunneridae</taxon>
        <taxon>Pentapetalae</taxon>
        <taxon>rosids</taxon>
        <taxon>malvids</taxon>
        <taxon>Brassicales</taxon>
        <taxon>Brassicaceae</taxon>
        <taxon>Brassiceae</taxon>
        <taxon>Brassica</taxon>
    </lineage>
</organism>
<dbReference type="Proteomes" id="UP000712281">
    <property type="component" value="Unassembled WGS sequence"/>
</dbReference>